<dbReference type="OrthoDB" id="538223at2759"/>
<keyword evidence="1" id="KW-0812">Transmembrane</keyword>
<protein>
    <submittedName>
        <fullName evidence="2">Uncharacterized protein</fullName>
    </submittedName>
</protein>
<evidence type="ECO:0000313" key="3">
    <source>
        <dbReference type="Proteomes" id="UP000249497"/>
    </source>
</evidence>
<evidence type="ECO:0000256" key="1">
    <source>
        <dbReference type="SAM" id="Phobius"/>
    </source>
</evidence>
<feature type="transmembrane region" description="Helical" evidence="1">
    <location>
        <begin position="82"/>
        <end position="105"/>
    </location>
</feature>
<keyword evidence="1" id="KW-0472">Membrane</keyword>
<dbReference type="EMBL" id="KZ824796">
    <property type="protein sequence ID" value="RAH81388.1"/>
    <property type="molecule type" value="Genomic_DNA"/>
</dbReference>
<gene>
    <name evidence="2" type="ORF">BO86DRAFT_101128</name>
</gene>
<proteinExistence type="predicted"/>
<reference evidence="2 3" key="1">
    <citation type="submission" date="2018-02" db="EMBL/GenBank/DDBJ databases">
        <title>The genomes of Aspergillus section Nigri reveals drivers in fungal speciation.</title>
        <authorList>
            <consortium name="DOE Joint Genome Institute"/>
            <person name="Vesth T.C."/>
            <person name="Nybo J."/>
            <person name="Theobald S."/>
            <person name="Brandl J."/>
            <person name="Frisvad J.C."/>
            <person name="Nielsen K.F."/>
            <person name="Lyhne E.K."/>
            <person name="Kogle M.E."/>
            <person name="Kuo A."/>
            <person name="Riley R."/>
            <person name="Clum A."/>
            <person name="Nolan M."/>
            <person name="Lipzen A."/>
            <person name="Salamov A."/>
            <person name="Henrissat B."/>
            <person name="Wiebenga A."/>
            <person name="De vries R.P."/>
            <person name="Grigoriev I.V."/>
            <person name="Mortensen U.H."/>
            <person name="Andersen M.R."/>
            <person name="Baker S.E."/>
        </authorList>
    </citation>
    <scope>NUCLEOTIDE SEQUENCE [LARGE SCALE GENOMIC DNA]</scope>
    <source>
        <strain evidence="2 3">CBS 114.51</strain>
    </source>
</reference>
<dbReference type="AlphaFoldDB" id="A0A8T8WZU0"/>
<accession>A0A8T8WZU0</accession>
<sequence length="106" mass="11918">MMKAMLTERGAFPISGASASGQDGSSSPATVLWSPFLAVRDNWIVTGARRRLWFPLEYRGFWVSHGRVLYIGSKFGRILKHFASYTFALETKVFLSFCVFISLFLG</sequence>
<evidence type="ECO:0000313" key="2">
    <source>
        <dbReference type="EMBL" id="RAH81388.1"/>
    </source>
</evidence>
<name>A0A8T8WZU0_ASPJA</name>
<dbReference type="Proteomes" id="UP000249497">
    <property type="component" value="Unassembled WGS sequence"/>
</dbReference>
<organism evidence="2 3">
    <name type="scientific">Aspergillus japonicus CBS 114.51</name>
    <dbReference type="NCBI Taxonomy" id="1448312"/>
    <lineage>
        <taxon>Eukaryota</taxon>
        <taxon>Fungi</taxon>
        <taxon>Dikarya</taxon>
        <taxon>Ascomycota</taxon>
        <taxon>Pezizomycotina</taxon>
        <taxon>Eurotiomycetes</taxon>
        <taxon>Eurotiomycetidae</taxon>
        <taxon>Eurotiales</taxon>
        <taxon>Aspergillaceae</taxon>
        <taxon>Aspergillus</taxon>
        <taxon>Aspergillus subgen. Circumdati</taxon>
    </lineage>
</organism>
<dbReference type="GeneID" id="37169545"/>
<keyword evidence="3" id="KW-1185">Reference proteome</keyword>
<keyword evidence="1" id="KW-1133">Transmembrane helix</keyword>
<dbReference type="RefSeq" id="XP_025527282.1">
    <property type="nucleotide sequence ID" value="XM_025665853.1"/>
</dbReference>